<evidence type="ECO:0000256" key="1">
    <source>
        <dbReference type="SAM" id="MobiDB-lite"/>
    </source>
</evidence>
<dbReference type="Proteomes" id="UP000664859">
    <property type="component" value="Unassembled WGS sequence"/>
</dbReference>
<dbReference type="PANTHER" id="PTHR21367">
    <property type="entry name" value="ARGININE-TRNA-PROTEIN TRANSFERASE 1"/>
    <property type="match status" value="1"/>
</dbReference>
<reference evidence="3" key="1">
    <citation type="submission" date="2021-02" db="EMBL/GenBank/DDBJ databases">
        <title>First Annotated Genome of the Yellow-green Alga Tribonema minus.</title>
        <authorList>
            <person name="Mahan K.M."/>
        </authorList>
    </citation>
    <scope>NUCLEOTIDE SEQUENCE</scope>
    <source>
        <strain evidence="3">UTEX B ZZ1240</strain>
    </source>
</reference>
<proteinExistence type="predicted"/>
<feature type="region of interest" description="Disordered" evidence="1">
    <location>
        <begin position="184"/>
        <end position="240"/>
    </location>
</feature>
<evidence type="ECO:0000313" key="3">
    <source>
        <dbReference type="EMBL" id="KAG5181587.1"/>
    </source>
</evidence>
<keyword evidence="4" id="KW-1185">Reference proteome</keyword>
<gene>
    <name evidence="3" type="ORF">JKP88DRAFT_320941</name>
</gene>
<dbReference type="PANTHER" id="PTHR21367:SF1">
    <property type="entry name" value="ARGINYL-TRNA--PROTEIN TRANSFERASE 1"/>
    <property type="match status" value="1"/>
</dbReference>
<feature type="region of interest" description="Disordered" evidence="1">
    <location>
        <begin position="452"/>
        <end position="486"/>
    </location>
</feature>
<keyword evidence="3" id="KW-0808">Transferase</keyword>
<dbReference type="AlphaFoldDB" id="A0A836CDE0"/>
<dbReference type="OrthoDB" id="74183at2759"/>
<feature type="compositionally biased region" description="Basic and acidic residues" evidence="1">
    <location>
        <begin position="1"/>
        <end position="14"/>
    </location>
</feature>
<feature type="domain" description="N-end rule aminoacyl transferase C-terminal" evidence="2">
    <location>
        <begin position="260"/>
        <end position="425"/>
    </location>
</feature>
<dbReference type="GO" id="GO:0004057">
    <property type="term" value="F:arginyl-tRNA--protein transferase activity"/>
    <property type="evidence" value="ECO:0007669"/>
    <property type="project" value="InterPro"/>
</dbReference>
<evidence type="ECO:0000259" key="2">
    <source>
        <dbReference type="Pfam" id="PF04377"/>
    </source>
</evidence>
<dbReference type="SUPFAM" id="SSF55729">
    <property type="entry name" value="Acyl-CoA N-acyltransferases (Nat)"/>
    <property type="match status" value="1"/>
</dbReference>
<sequence>MEVDERPASEHLEGDVDPGSEYDSDSSSQEDTERGQQDMQHTLSVVEPRGKYSNSCGRSNNTHSHHVHRCTQADASLYMTTANLPLLCRPCNMWDADRLLQERLKVVSELWAHGQAAALRGLSRTGGQGMAQERQFLVQADYARAAVAAAAAAASQQHVNGDATAAGAADAWYAHSASAVGTSQHHDAMSLGGLSTSEASMPPPQQQGQPRHHELRPGSGLQRGSSEGMGHSAMSSLPPLVGAGPHQLSITTVPAAFTEEVYELYRQYQVAVHGDKPNECTPKQFKRFLVDGPLVHDSQLDRHDSAVQAQGDDSDANANASAGTEYDEASVPCGSYHQLYRINGRLIAVGVVDILPRCLSSVYCFYDPAYRALSLGKLTAFKEIEWVQAASAVRPNFQYYYLGYYIHSCEKMRYKGNYNPSDLLCPERREWVPLALCKPLLDRQSYGRLSDLLPSHHHDANQRQPSQQDAKKHPAKANRKGPGGAVTRAKQVLQEPIPADAVSSVPLLIGLPMPITVDALTPLSQQQLQGLLTEYVTMVGPALAPRMLVKLQD</sequence>
<protein>
    <submittedName>
        <fullName evidence="3">Arginine-tRNA-protein transferase</fullName>
    </submittedName>
</protein>
<dbReference type="InterPro" id="IPR030700">
    <property type="entry name" value="N-end_Aminoacyl_Trfase"/>
</dbReference>
<dbReference type="GO" id="GO:0005737">
    <property type="term" value="C:cytoplasm"/>
    <property type="evidence" value="ECO:0007669"/>
    <property type="project" value="TreeGrafter"/>
</dbReference>
<dbReference type="Pfam" id="PF04377">
    <property type="entry name" value="ATE_C"/>
    <property type="match status" value="1"/>
</dbReference>
<dbReference type="EMBL" id="JAFCMP010000312">
    <property type="protein sequence ID" value="KAG5181587.1"/>
    <property type="molecule type" value="Genomic_DNA"/>
</dbReference>
<feature type="region of interest" description="Disordered" evidence="1">
    <location>
        <begin position="1"/>
        <end position="64"/>
    </location>
</feature>
<organism evidence="3 4">
    <name type="scientific">Tribonema minus</name>
    <dbReference type="NCBI Taxonomy" id="303371"/>
    <lineage>
        <taxon>Eukaryota</taxon>
        <taxon>Sar</taxon>
        <taxon>Stramenopiles</taxon>
        <taxon>Ochrophyta</taxon>
        <taxon>PX clade</taxon>
        <taxon>Xanthophyceae</taxon>
        <taxon>Tribonematales</taxon>
        <taxon>Tribonemataceae</taxon>
        <taxon>Tribonema</taxon>
    </lineage>
</organism>
<dbReference type="InterPro" id="IPR016181">
    <property type="entry name" value="Acyl_CoA_acyltransferase"/>
</dbReference>
<name>A0A836CDE0_9STRA</name>
<feature type="compositionally biased region" description="Polar residues" evidence="1">
    <location>
        <begin position="52"/>
        <end position="62"/>
    </location>
</feature>
<comment type="caution">
    <text evidence="3">The sequence shown here is derived from an EMBL/GenBank/DDBJ whole genome shotgun (WGS) entry which is preliminary data.</text>
</comment>
<feature type="compositionally biased region" description="Acidic residues" evidence="1">
    <location>
        <begin position="15"/>
        <end position="30"/>
    </location>
</feature>
<dbReference type="InterPro" id="IPR007472">
    <property type="entry name" value="N-end_Aminoacyl_Trfase_C"/>
</dbReference>
<accession>A0A836CDE0</accession>
<evidence type="ECO:0000313" key="4">
    <source>
        <dbReference type="Proteomes" id="UP000664859"/>
    </source>
</evidence>